<dbReference type="PIRSF" id="PIRSF000847">
    <property type="entry name" value="Phos_ph_gly_syn"/>
    <property type="match status" value="1"/>
</dbReference>
<reference evidence="18 19" key="1">
    <citation type="submission" date="2015-08" db="EMBL/GenBank/DDBJ databases">
        <authorList>
            <person name="Babu N.S."/>
            <person name="Beckwith C.J."/>
            <person name="Beseler K.G."/>
            <person name="Brison A."/>
            <person name="Carone J.V."/>
            <person name="Caskin T.P."/>
            <person name="Diamond M."/>
            <person name="Durham M.E."/>
            <person name="Foxe J.M."/>
            <person name="Go M."/>
            <person name="Henderson B.A."/>
            <person name="Jones I.B."/>
            <person name="McGettigan J.A."/>
            <person name="Micheletti S.J."/>
            <person name="Nasrallah M.E."/>
            <person name="Ortiz D."/>
            <person name="Piller C.R."/>
            <person name="Privatt S.R."/>
            <person name="Schneider S.L."/>
            <person name="Sharp S."/>
            <person name="Smith T.C."/>
            <person name="Stanton J.D."/>
            <person name="Ullery H.E."/>
            <person name="Wilson R.J."/>
            <person name="Serrano M.G."/>
            <person name="Buck G."/>
            <person name="Lee V."/>
            <person name="Wang Y."/>
            <person name="Carvalho R."/>
            <person name="Voegtly L."/>
            <person name="Shi R."/>
            <person name="Duckworth R."/>
            <person name="Johnson A."/>
            <person name="Loviza R."/>
            <person name="Walstead R."/>
            <person name="Shah Z."/>
            <person name="Kiflezghi M."/>
            <person name="Wade K."/>
            <person name="Ball S.L."/>
            <person name="Bradley K.W."/>
            <person name="Asai D.J."/>
            <person name="Bowman C.A."/>
            <person name="Russell D.A."/>
            <person name="Pope W.H."/>
            <person name="Jacobs-Sera D."/>
            <person name="Hendrix R.W."/>
            <person name="Hatfull G.F."/>
        </authorList>
    </citation>
    <scope>NUCLEOTIDE SEQUENCE [LARGE SCALE GENOMIC DNA]</scope>
    <source>
        <strain evidence="18 19">DSM 27648</strain>
    </source>
</reference>
<evidence type="ECO:0000256" key="4">
    <source>
        <dbReference type="ARBA" id="ARBA00013170"/>
    </source>
</evidence>
<evidence type="ECO:0000256" key="13">
    <source>
        <dbReference type="ARBA" id="ARBA00023264"/>
    </source>
</evidence>
<keyword evidence="10" id="KW-0443">Lipid metabolism</keyword>
<evidence type="ECO:0000256" key="16">
    <source>
        <dbReference type="RuleBase" id="RU003750"/>
    </source>
</evidence>
<comment type="pathway">
    <text evidence="2">Phospholipid metabolism; phosphatidylglycerol biosynthesis; phosphatidylglycerol from CDP-diacylglycerol: step 1/2.</text>
</comment>
<dbReference type="STRING" id="1391654.AKJ09_09882"/>
<evidence type="ECO:0000256" key="3">
    <source>
        <dbReference type="ARBA" id="ARBA00010441"/>
    </source>
</evidence>
<evidence type="ECO:0000256" key="6">
    <source>
        <dbReference type="ARBA" id="ARBA00022516"/>
    </source>
</evidence>
<dbReference type="RefSeq" id="WP_240488843.1">
    <property type="nucleotide sequence ID" value="NZ_CP012333.1"/>
</dbReference>
<evidence type="ECO:0000256" key="14">
    <source>
        <dbReference type="ARBA" id="ARBA00048586"/>
    </source>
</evidence>
<dbReference type="NCBIfam" id="TIGR00560">
    <property type="entry name" value="pgsA"/>
    <property type="match status" value="1"/>
</dbReference>
<dbReference type="PANTHER" id="PTHR14269">
    <property type="entry name" value="CDP-DIACYLGLYCEROL--GLYCEROL-3-PHOSPHATE 3-PHOSPHATIDYLTRANSFERASE-RELATED"/>
    <property type="match status" value="1"/>
</dbReference>
<keyword evidence="6" id="KW-0444">Lipid biosynthesis</keyword>
<accession>A0A0K1QBV4</accession>
<dbReference type="InterPro" id="IPR043130">
    <property type="entry name" value="CDP-OH_PTrfase_TM_dom"/>
</dbReference>
<keyword evidence="12" id="KW-0594">Phospholipid biosynthesis</keyword>
<dbReference type="KEGG" id="llu:AKJ09_09882"/>
<dbReference type="Proteomes" id="UP000064967">
    <property type="component" value="Chromosome"/>
</dbReference>
<comment type="similarity">
    <text evidence="3 16">Belongs to the CDP-alcohol phosphatidyltransferase class-I family.</text>
</comment>
<evidence type="ECO:0000256" key="15">
    <source>
        <dbReference type="NCBIfam" id="TIGR00560"/>
    </source>
</evidence>
<evidence type="ECO:0000256" key="2">
    <source>
        <dbReference type="ARBA" id="ARBA00005042"/>
    </source>
</evidence>
<dbReference type="InterPro" id="IPR004570">
    <property type="entry name" value="Phosphatidylglycerol_P_synth"/>
</dbReference>
<dbReference type="PATRIC" id="fig|1391654.3.peg.10011"/>
<name>A0A0K1QBV4_9BACT</name>
<gene>
    <name evidence="18" type="ORF">AKJ09_09882</name>
</gene>
<dbReference type="PANTHER" id="PTHR14269:SF62">
    <property type="entry name" value="CDP-DIACYLGLYCEROL--GLYCEROL-3-PHOSPHATE 3-PHOSPHATIDYLTRANSFERASE 1, CHLOROPLASTIC"/>
    <property type="match status" value="1"/>
</dbReference>
<dbReference type="EC" id="2.7.8.5" evidence="4 15"/>
<organism evidence="18 19">
    <name type="scientific">Labilithrix luteola</name>
    <dbReference type="NCBI Taxonomy" id="1391654"/>
    <lineage>
        <taxon>Bacteria</taxon>
        <taxon>Pseudomonadati</taxon>
        <taxon>Myxococcota</taxon>
        <taxon>Polyangia</taxon>
        <taxon>Polyangiales</taxon>
        <taxon>Labilitrichaceae</taxon>
        <taxon>Labilithrix</taxon>
    </lineage>
</organism>
<keyword evidence="7 16" id="KW-0808">Transferase</keyword>
<dbReference type="InterPro" id="IPR048254">
    <property type="entry name" value="CDP_ALCOHOL_P_TRANSF_CS"/>
</dbReference>
<dbReference type="Pfam" id="PF01066">
    <property type="entry name" value="CDP-OH_P_transf"/>
    <property type="match status" value="1"/>
</dbReference>
<evidence type="ECO:0000313" key="18">
    <source>
        <dbReference type="EMBL" id="AKV03219.1"/>
    </source>
</evidence>
<dbReference type="PROSITE" id="PS00379">
    <property type="entry name" value="CDP_ALCOHOL_P_TRANSF"/>
    <property type="match status" value="1"/>
</dbReference>
<keyword evidence="13" id="KW-1208">Phospholipid metabolism</keyword>
<evidence type="ECO:0000313" key="19">
    <source>
        <dbReference type="Proteomes" id="UP000064967"/>
    </source>
</evidence>
<protein>
    <recommendedName>
        <fullName evidence="5 15">CDP-diacylglycerol--glycerol-3-phosphate 3-phosphatidyltransferase</fullName>
        <ecNumber evidence="4 15">2.7.8.5</ecNumber>
    </recommendedName>
</protein>
<evidence type="ECO:0000256" key="11">
    <source>
        <dbReference type="ARBA" id="ARBA00023136"/>
    </source>
</evidence>
<feature type="transmembrane region" description="Helical" evidence="17">
    <location>
        <begin position="188"/>
        <end position="208"/>
    </location>
</feature>
<dbReference type="InterPro" id="IPR050324">
    <property type="entry name" value="CDP-alcohol_PTase-I"/>
</dbReference>
<keyword evidence="9 17" id="KW-1133">Transmembrane helix</keyword>
<evidence type="ECO:0000256" key="8">
    <source>
        <dbReference type="ARBA" id="ARBA00022692"/>
    </source>
</evidence>
<dbReference type="GO" id="GO:0008444">
    <property type="term" value="F:CDP-diacylglycerol-glycerol-3-phosphate 3-phosphatidyltransferase activity"/>
    <property type="evidence" value="ECO:0007669"/>
    <property type="project" value="UniProtKB-UniRule"/>
</dbReference>
<keyword evidence="11 17" id="KW-0472">Membrane</keyword>
<evidence type="ECO:0000256" key="9">
    <source>
        <dbReference type="ARBA" id="ARBA00022989"/>
    </source>
</evidence>
<evidence type="ECO:0000256" key="5">
    <source>
        <dbReference type="ARBA" id="ARBA00014944"/>
    </source>
</evidence>
<feature type="transmembrane region" description="Helical" evidence="17">
    <location>
        <begin position="55"/>
        <end position="77"/>
    </location>
</feature>
<dbReference type="InterPro" id="IPR000462">
    <property type="entry name" value="CDP-OH_P_trans"/>
</dbReference>
<evidence type="ECO:0000256" key="1">
    <source>
        <dbReference type="ARBA" id="ARBA00004141"/>
    </source>
</evidence>
<keyword evidence="19" id="KW-1185">Reference proteome</keyword>
<evidence type="ECO:0000256" key="17">
    <source>
        <dbReference type="SAM" id="Phobius"/>
    </source>
</evidence>
<evidence type="ECO:0000256" key="10">
    <source>
        <dbReference type="ARBA" id="ARBA00023098"/>
    </source>
</evidence>
<dbReference type="GO" id="GO:0046474">
    <property type="term" value="P:glycerophospholipid biosynthetic process"/>
    <property type="evidence" value="ECO:0007669"/>
    <property type="project" value="TreeGrafter"/>
</dbReference>
<dbReference type="Gene3D" id="1.20.120.1760">
    <property type="match status" value="1"/>
</dbReference>
<keyword evidence="8 17" id="KW-0812">Transmembrane</keyword>
<feature type="transmembrane region" description="Helical" evidence="17">
    <location>
        <begin position="97"/>
        <end position="122"/>
    </location>
</feature>
<comment type="catalytic activity">
    <reaction evidence="14">
        <text>a CDP-1,2-diacyl-sn-glycerol + sn-glycerol 3-phosphate = a 1,2-diacyl-sn-glycero-3-phospho-(1'-sn-glycero-3'-phosphate) + CMP + H(+)</text>
        <dbReference type="Rhea" id="RHEA:12593"/>
        <dbReference type="ChEBI" id="CHEBI:15378"/>
        <dbReference type="ChEBI" id="CHEBI:57597"/>
        <dbReference type="ChEBI" id="CHEBI:58332"/>
        <dbReference type="ChEBI" id="CHEBI:60110"/>
        <dbReference type="ChEBI" id="CHEBI:60377"/>
        <dbReference type="EC" id="2.7.8.5"/>
    </reaction>
</comment>
<dbReference type="GO" id="GO:0016020">
    <property type="term" value="C:membrane"/>
    <property type="evidence" value="ECO:0007669"/>
    <property type="project" value="UniProtKB-SubCell"/>
</dbReference>
<dbReference type="EMBL" id="CP012333">
    <property type="protein sequence ID" value="AKV03219.1"/>
    <property type="molecule type" value="Genomic_DNA"/>
</dbReference>
<evidence type="ECO:0000256" key="7">
    <source>
        <dbReference type="ARBA" id="ARBA00022679"/>
    </source>
</evidence>
<feature type="transmembrane region" description="Helical" evidence="17">
    <location>
        <begin position="151"/>
        <end position="168"/>
    </location>
</feature>
<proteinExistence type="inferred from homology"/>
<evidence type="ECO:0000256" key="12">
    <source>
        <dbReference type="ARBA" id="ARBA00023209"/>
    </source>
</evidence>
<comment type="subcellular location">
    <subcellularLocation>
        <location evidence="1">Membrane</location>
        <topology evidence="1">Multi-pass membrane protein</topology>
    </subcellularLocation>
</comment>
<sequence>MQDQSSPQLDPRQRRKEVRRSLAQDAVNIPNLLTFGRIVMIPLCLWFLDKDTPRSGFWAAIVFTLAALTDVLDGYLARKLGVVSILGKLLDPLADKLIVMACLVWMVPMGRIQAWVVIVLLAREISVTGLRGVAASEGVVISAGQEGKTKTALQMIGIILLLSGYPYHMSYLGLDLGIVDMVHVGRALVYMSLVFSMASAAQYVSLFAQAVEAKEEKLGPRRG</sequence>
<feature type="transmembrane region" description="Helical" evidence="17">
    <location>
        <begin position="29"/>
        <end position="48"/>
    </location>
</feature>
<dbReference type="AlphaFoldDB" id="A0A0K1QBV4"/>